<dbReference type="PRINTS" id="PR00625">
    <property type="entry name" value="JDOMAIN"/>
</dbReference>
<dbReference type="Proteomes" id="UP000031572">
    <property type="component" value="Unassembled WGS sequence"/>
</dbReference>
<dbReference type="RefSeq" id="WP_040039812.1">
    <property type="nucleotide sequence ID" value="NZ_JWJG01000028.1"/>
</dbReference>
<dbReference type="PROSITE" id="PS50076">
    <property type="entry name" value="DNAJ_2"/>
    <property type="match status" value="1"/>
</dbReference>
<dbReference type="InterPro" id="IPR052763">
    <property type="entry name" value="DnaJ_C4"/>
</dbReference>
<feature type="domain" description="J" evidence="1">
    <location>
        <begin position="6"/>
        <end position="71"/>
    </location>
</feature>
<dbReference type="CDD" id="cd06257">
    <property type="entry name" value="DnaJ"/>
    <property type="match status" value="1"/>
</dbReference>
<dbReference type="InterPro" id="IPR001623">
    <property type="entry name" value="DnaJ_domain"/>
</dbReference>
<dbReference type="EMBL" id="JWJG01000028">
    <property type="protein sequence ID" value="KIF80990.1"/>
    <property type="molecule type" value="Genomic_DNA"/>
</dbReference>
<sequence length="146" mass="16954">MARIHTHYDNLKVARNAPPEVIRAAYKTLSQKYHPDRNPGNPDAIRIIKIINSAYEVLSNPRKRQEHDEWIAKEEAAQFRKADSAPNFGFMADADDLNAMRNAAMQHRPVTSRRSRSRQKGVFKPWDIIVQISRVIADRFSKYRKV</sequence>
<dbReference type="PANTHER" id="PTHR44825:SF1">
    <property type="entry name" value="DNAJ HOMOLOG SUBFAMILY C MEMBER 4"/>
    <property type="match status" value="1"/>
</dbReference>
<organism evidence="2 3">
    <name type="scientific">Noviherbaspirillum autotrophicum</name>
    <dbReference type="NCBI Taxonomy" id="709839"/>
    <lineage>
        <taxon>Bacteria</taxon>
        <taxon>Pseudomonadati</taxon>
        <taxon>Pseudomonadota</taxon>
        <taxon>Betaproteobacteria</taxon>
        <taxon>Burkholderiales</taxon>
        <taxon>Oxalobacteraceae</taxon>
        <taxon>Noviherbaspirillum</taxon>
    </lineage>
</organism>
<gene>
    <name evidence="2" type="ORF">TSA66_09445</name>
</gene>
<evidence type="ECO:0000313" key="3">
    <source>
        <dbReference type="Proteomes" id="UP000031572"/>
    </source>
</evidence>
<dbReference type="SUPFAM" id="SSF46565">
    <property type="entry name" value="Chaperone J-domain"/>
    <property type="match status" value="1"/>
</dbReference>
<dbReference type="Gene3D" id="1.10.287.110">
    <property type="entry name" value="DnaJ domain"/>
    <property type="match status" value="1"/>
</dbReference>
<dbReference type="STRING" id="709839.TSA66_09445"/>
<accession>A0A0C2BIE8</accession>
<evidence type="ECO:0000259" key="1">
    <source>
        <dbReference type="PROSITE" id="PS50076"/>
    </source>
</evidence>
<keyword evidence="3" id="KW-1185">Reference proteome</keyword>
<comment type="caution">
    <text evidence="2">The sequence shown here is derived from an EMBL/GenBank/DDBJ whole genome shotgun (WGS) entry which is preliminary data.</text>
</comment>
<protein>
    <recommendedName>
        <fullName evidence="1">J domain-containing protein</fullName>
    </recommendedName>
</protein>
<name>A0A0C2BIE8_9BURK</name>
<dbReference type="AlphaFoldDB" id="A0A0C2BIE8"/>
<proteinExistence type="predicted"/>
<dbReference type="Pfam" id="PF00226">
    <property type="entry name" value="DnaJ"/>
    <property type="match status" value="1"/>
</dbReference>
<reference evidence="2 3" key="1">
    <citation type="submission" date="2014-12" db="EMBL/GenBank/DDBJ databases">
        <title>Denitrispirillum autotrophicum gen. nov., sp. nov., Denitrifying, Facultatively Autotrophic Bacteria Isolated from Rice Paddy Soil.</title>
        <authorList>
            <person name="Ishii S."/>
            <person name="Ashida N."/>
            <person name="Ohno H."/>
            <person name="Otsuka S."/>
            <person name="Yokota A."/>
            <person name="Senoo K."/>
        </authorList>
    </citation>
    <scope>NUCLEOTIDE SEQUENCE [LARGE SCALE GENOMIC DNA]</scope>
    <source>
        <strain evidence="2 3">TSA66</strain>
    </source>
</reference>
<dbReference type="InterPro" id="IPR036869">
    <property type="entry name" value="J_dom_sf"/>
</dbReference>
<evidence type="ECO:0000313" key="2">
    <source>
        <dbReference type="EMBL" id="KIF80990.1"/>
    </source>
</evidence>
<dbReference type="PANTHER" id="PTHR44825">
    <property type="match status" value="1"/>
</dbReference>
<dbReference type="SMART" id="SM00271">
    <property type="entry name" value="DnaJ"/>
    <property type="match status" value="1"/>
</dbReference>